<feature type="transmembrane region" description="Helical" evidence="7">
    <location>
        <begin position="125"/>
        <end position="145"/>
    </location>
</feature>
<feature type="transmembrane region" description="Helical" evidence="7">
    <location>
        <begin position="178"/>
        <end position="200"/>
    </location>
</feature>
<proteinExistence type="inferred from homology"/>
<evidence type="ECO:0000256" key="1">
    <source>
        <dbReference type="ARBA" id="ARBA00004651"/>
    </source>
</evidence>
<feature type="transmembrane region" description="Helical" evidence="7">
    <location>
        <begin position="220"/>
        <end position="243"/>
    </location>
</feature>
<keyword evidence="4 7" id="KW-0812">Transmembrane</keyword>
<feature type="transmembrane region" description="Helical" evidence="7">
    <location>
        <begin position="277"/>
        <end position="295"/>
    </location>
</feature>
<keyword evidence="3" id="KW-1003">Cell membrane</keyword>
<dbReference type="Pfam" id="PF00528">
    <property type="entry name" value="BPD_transp_1"/>
    <property type="match status" value="2"/>
</dbReference>
<feature type="transmembrane region" description="Helical" evidence="7">
    <location>
        <begin position="393"/>
        <end position="412"/>
    </location>
</feature>
<evidence type="ECO:0000313" key="9">
    <source>
        <dbReference type="EMBL" id="VFJ48916.1"/>
    </source>
</evidence>
<evidence type="ECO:0000256" key="5">
    <source>
        <dbReference type="ARBA" id="ARBA00022989"/>
    </source>
</evidence>
<evidence type="ECO:0000256" key="7">
    <source>
        <dbReference type="RuleBase" id="RU363032"/>
    </source>
</evidence>
<dbReference type="CDD" id="cd06261">
    <property type="entry name" value="TM_PBP2"/>
    <property type="match status" value="1"/>
</dbReference>
<keyword evidence="2 7" id="KW-0813">Transport</keyword>
<dbReference type="EMBL" id="CAADEW010000021">
    <property type="protein sequence ID" value="VFJ48916.1"/>
    <property type="molecule type" value="Genomic_DNA"/>
</dbReference>
<comment type="subcellular location">
    <subcellularLocation>
        <location evidence="1 7">Cell membrane</location>
        <topology evidence="1 7">Multi-pass membrane protein</topology>
    </subcellularLocation>
</comment>
<dbReference type="GO" id="GO:0055085">
    <property type="term" value="P:transmembrane transport"/>
    <property type="evidence" value="ECO:0007669"/>
    <property type="project" value="InterPro"/>
</dbReference>
<dbReference type="InterPro" id="IPR035906">
    <property type="entry name" value="MetI-like_sf"/>
</dbReference>
<dbReference type="Gene3D" id="1.10.3720.10">
    <property type="entry name" value="MetI-like"/>
    <property type="match status" value="2"/>
</dbReference>
<evidence type="ECO:0000256" key="3">
    <source>
        <dbReference type="ARBA" id="ARBA00022475"/>
    </source>
</evidence>
<feature type="transmembrane region" description="Helical" evidence="7">
    <location>
        <begin position="12"/>
        <end position="30"/>
    </location>
</feature>
<feature type="transmembrane region" description="Helical" evidence="7">
    <location>
        <begin position="69"/>
        <end position="89"/>
    </location>
</feature>
<comment type="similarity">
    <text evidence="7">Belongs to the binding-protein-dependent transport system permease family.</text>
</comment>
<evidence type="ECO:0000259" key="8">
    <source>
        <dbReference type="PROSITE" id="PS50928"/>
    </source>
</evidence>
<dbReference type="PANTHER" id="PTHR30151:SF0">
    <property type="entry name" value="ABC TRANSPORTER PERMEASE PROTEIN MJ0413-RELATED"/>
    <property type="match status" value="1"/>
</dbReference>
<dbReference type="AlphaFoldDB" id="A0A450SA20"/>
<feature type="transmembrane region" description="Helical" evidence="7">
    <location>
        <begin position="366"/>
        <end position="387"/>
    </location>
</feature>
<protein>
    <submittedName>
        <fullName evidence="9">ABC-type nitrate/sulfonate/bicarbonate transport system, permease component</fullName>
    </submittedName>
</protein>
<dbReference type="PANTHER" id="PTHR30151">
    <property type="entry name" value="ALKANE SULFONATE ABC TRANSPORTER-RELATED, MEMBRANE SUBUNIT"/>
    <property type="match status" value="1"/>
</dbReference>
<reference evidence="9" key="1">
    <citation type="submission" date="2019-02" db="EMBL/GenBank/DDBJ databases">
        <authorList>
            <person name="Gruber-Vodicka R. H."/>
            <person name="Seah K. B. B."/>
        </authorList>
    </citation>
    <scope>NUCLEOTIDE SEQUENCE</scope>
    <source>
        <strain evidence="9">BECK_BZ15</strain>
    </source>
</reference>
<keyword evidence="5 7" id="KW-1133">Transmembrane helix</keyword>
<feature type="transmembrane region" description="Helical" evidence="7">
    <location>
        <begin position="492"/>
        <end position="511"/>
    </location>
</feature>
<gene>
    <name evidence="9" type="ORF">BECKFW1821A_GA0114235_102110</name>
</gene>
<evidence type="ECO:0000256" key="4">
    <source>
        <dbReference type="ARBA" id="ARBA00022692"/>
    </source>
</evidence>
<dbReference type="GO" id="GO:0005886">
    <property type="term" value="C:plasma membrane"/>
    <property type="evidence" value="ECO:0007669"/>
    <property type="project" value="UniProtKB-SubCell"/>
</dbReference>
<evidence type="ECO:0000256" key="2">
    <source>
        <dbReference type="ARBA" id="ARBA00022448"/>
    </source>
</evidence>
<feature type="domain" description="ABC transmembrane type-1" evidence="8">
    <location>
        <begin position="331"/>
        <end position="511"/>
    </location>
</feature>
<accession>A0A450SA20</accession>
<feature type="transmembrane region" description="Helical" evidence="7">
    <location>
        <begin position="96"/>
        <end position="119"/>
    </location>
</feature>
<organism evidence="9">
    <name type="scientific">Candidatus Kentrum sp. FW</name>
    <dbReference type="NCBI Taxonomy" id="2126338"/>
    <lineage>
        <taxon>Bacteria</taxon>
        <taxon>Pseudomonadati</taxon>
        <taxon>Pseudomonadota</taxon>
        <taxon>Gammaproteobacteria</taxon>
        <taxon>Candidatus Kentrum</taxon>
    </lineage>
</organism>
<dbReference type="SUPFAM" id="SSF161098">
    <property type="entry name" value="MetI-like"/>
    <property type="match status" value="2"/>
</dbReference>
<name>A0A450SA20_9GAMM</name>
<dbReference type="PROSITE" id="PS50928">
    <property type="entry name" value="ABC_TM1"/>
    <property type="match status" value="1"/>
</dbReference>
<evidence type="ECO:0000256" key="6">
    <source>
        <dbReference type="ARBA" id="ARBA00023136"/>
    </source>
</evidence>
<keyword evidence="6 7" id="KW-0472">Membrane</keyword>
<feature type="transmembrane region" description="Helical" evidence="7">
    <location>
        <begin position="335"/>
        <end position="359"/>
    </location>
</feature>
<dbReference type="InterPro" id="IPR000515">
    <property type="entry name" value="MetI-like"/>
</dbReference>
<feature type="transmembrane region" description="Helical" evidence="7">
    <location>
        <begin position="446"/>
        <end position="472"/>
    </location>
</feature>
<sequence>MREISARRSLSDFASWFGTGVILVALWAFLSTNTSTAEYFPTLPAVWSALSENWVILSRHFGATAKSSMAGFALGMLAAISSTMITVLWQPTRQVFSFIAIVLYSIPLIAAAPLSALIFGTHFSGAALGCIGAFLPIYLSGIQAGDRASRMFGEMELSYGASEWDITRTVRLPLIVRGWFVGAQSGWLWAVLGALLGDFTGGRWGLGTFLVGTLSRGDPARVWVIVLLCVLLSLLGLLVIRIIGRVLGTDSSWDTLESTVPMESTPSNEKKRNVATGMARITLFLLIWQFVAWMINIDGGVFSSPLDLLDLGSSILLGSSEISIDYLLMQFGSTFFLAFTGIAVSLATAFTIASLQYLFPILTRPVVLGILITQVTPIVAFIPLIAFYFGRDAASIVIIVVFSTIYPSYTIFLKALDSIPHTALEVIRGFGGNAWAELRKVRIPNAAWMSVVALRLAVGRAFLGAMTAEYLLTGTGLGGILGQTRSLLDFRFIWLICVVIAFVTFVLDSLIRAVEKKTRMLVGSNNSK</sequence>